<dbReference type="SUPFAM" id="SSF53335">
    <property type="entry name" value="S-adenosyl-L-methionine-dependent methyltransferases"/>
    <property type="match status" value="1"/>
</dbReference>
<keyword evidence="6" id="KW-1185">Reference proteome</keyword>
<dbReference type="InterPro" id="IPR036390">
    <property type="entry name" value="WH_DNA-bd_sf"/>
</dbReference>
<dbReference type="PANTHER" id="PTHR43712:SF12">
    <property type="entry name" value="STERIGMATOCYSTIN 8-O-METHYLTRANSFERASE"/>
    <property type="match status" value="1"/>
</dbReference>
<dbReference type="CDD" id="cd02440">
    <property type="entry name" value="AdoMet_MTases"/>
    <property type="match status" value="1"/>
</dbReference>
<dbReference type="SUPFAM" id="SSF46785">
    <property type="entry name" value="Winged helix' DNA-binding domain"/>
    <property type="match status" value="1"/>
</dbReference>
<sequence>MTDQIPSLTSLAEAASQAATALASKLEQGGHPAPSFAQGGLADYPKDPEVLGLRMQLLDATTDLYRLALGPTDTFFLGPLLATHDTSILNILNQFDFWSAVPLDGSATYGEIANRVNLPESLVRRVLKYAISTRVFASTPGKPDSVSHTSISTIPAKNHLYQTWVRHLCEEAWPGALHMAESFKKFSSGKDEPSQEPLESGFALANVDKLDEPQSFWDYMNREVEGKPKGWRANKFAECMQVAASASAIKTDDLLKSAYDWAKLGEATVIDVGGSSGHDSVHIARNFSNLRFVVQDLPEVQASFDEQVPEDIKSRVSFEQHDFLAPQNTKGDVYMLKMVLHDWSDKYAANILKKLVPHLESGSRILLVEAVAPPDTAALPFATLGRMMNAADLHMLQFFNSQERSLQDWSSLLDKVDERLAITYVSQVPGSVHQFIEIELRK</sequence>
<dbReference type="InterPro" id="IPR016461">
    <property type="entry name" value="COMT-like"/>
</dbReference>
<feature type="domain" description="O-methyltransferase C-terminal" evidence="4">
    <location>
        <begin position="238"/>
        <end position="414"/>
    </location>
</feature>
<protein>
    <recommendedName>
        <fullName evidence="4">O-methyltransferase C-terminal domain-containing protein</fullName>
    </recommendedName>
</protein>
<proteinExistence type="predicted"/>
<dbReference type="Pfam" id="PF00891">
    <property type="entry name" value="Methyltransf_2"/>
    <property type="match status" value="1"/>
</dbReference>
<organism evidence="5 6">
    <name type="scientific">Fusarium sarcochroum</name>
    <dbReference type="NCBI Taxonomy" id="1208366"/>
    <lineage>
        <taxon>Eukaryota</taxon>
        <taxon>Fungi</taxon>
        <taxon>Dikarya</taxon>
        <taxon>Ascomycota</taxon>
        <taxon>Pezizomycotina</taxon>
        <taxon>Sordariomycetes</taxon>
        <taxon>Hypocreomycetidae</taxon>
        <taxon>Hypocreales</taxon>
        <taxon>Nectriaceae</taxon>
        <taxon>Fusarium</taxon>
        <taxon>Fusarium lateritium species complex</taxon>
    </lineage>
</organism>
<dbReference type="PROSITE" id="PS51683">
    <property type="entry name" value="SAM_OMT_II"/>
    <property type="match status" value="1"/>
</dbReference>
<evidence type="ECO:0000313" key="6">
    <source>
        <dbReference type="Proteomes" id="UP000622797"/>
    </source>
</evidence>
<dbReference type="Proteomes" id="UP000622797">
    <property type="component" value="Unassembled WGS sequence"/>
</dbReference>
<dbReference type="GO" id="GO:0032259">
    <property type="term" value="P:methylation"/>
    <property type="evidence" value="ECO:0007669"/>
    <property type="project" value="UniProtKB-KW"/>
</dbReference>
<evidence type="ECO:0000256" key="1">
    <source>
        <dbReference type="ARBA" id="ARBA00022603"/>
    </source>
</evidence>
<dbReference type="InterPro" id="IPR001077">
    <property type="entry name" value="COMT_C"/>
</dbReference>
<reference evidence="5" key="2">
    <citation type="submission" date="2020-05" db="EMBL/GenBank/DDBJ databases">
        <authorList>
            <person name="Kim H.-S."/>
            <person name="Proctor R.H."/>
            <person name="Brown D.W."/>
        </authorList>
    </citation>
    <scope>NUCLEOTIDE SEQUENCE</scope>
    <source>
        <strain evidence="5">NRRL 20472</strain>
    </source>
</reference>
<keyword evidence="3" id="KW-0949">S-adenosyl-L-methionine</keyword>
<accession>A0A8H4UBN8</accession>
<evidence type="ECO:0000256" key="2">
    <source>
        <dbReference type="ARBA" id="ARBA00022679"/>
    </source>
</evidence>
<dbReference type="PANTHER" id="PTHR43712">
    <property type="entry name" value="PUTATIVE (AFU_ORTHOLOGUE AFUA_4G14580)-RELATED"/>
    <property type="match status" value="1"/>
</dbReference>
<keyword evidence="2" id="KW-0808">Transferase</keyword>
<reference evidence="5" key="1">
    <citation type="journal article" date="2020" name="BMC Genomics">
        <title>Correction to: Identification and distribution of gene clusters required for synthesis of sphingolipid metabolism inhibitors in diverse species of the filamentous fungus Fusarium.</title>
        <authorList>
            <person name="Kim H.S."/>
            <person name="Lohmar J.M."/>
            <person name="Busman M."/>
            <person name="Brown D.W."/>
            <person name="Naumann T.A."/>
            <person name="Divon H.H."/>
            <person name="Lysoe E."/>
            <person name="Uhlig S."/>
            <person name="Proctor R.H."/>
        </authorList>
    </citation>
    <scope>NUCLEOTIDE SEQUENCE</scope>
    <source>
        <strain evidence="5">NRRL 20472</strain>
    </source>
</reference>
<dbReference type="OrthoDB" id="1606438at2759"/>
<evidence type="ECO:0000313" key="5">
    <source>
        <dbReference type="EMBL" id="KAF4973301.1"/>
    </source>
</evidence>
<dbReference type="AlphaFoldDB" id="A0A8H4UBN8"/>
<dbReference type="EMBL" id="JABEXW010000023">
    <property type="protein sequence ID" value="KAF4973301.1"/>
    <property type="molecule type" value="Genomic_DNA"/>
</dbReference>
<keyword evidence="1" id="KW-0489">Methyltransferase</keyword>
<evidence type="ECO:0000259" key="4">
    <source>
        <dbReference type="Pfam" id="PF00891"/>
    </source>
</evidence>
<comment type="caution">
    <text evidence="5">The sequence shown here is derived from an EMBL/GenBank/DDBJ whole genome shotgun (WGS) entry which is preliminary data.</text>
</comment>
<dbReference type="GO" id="GO:0008171">
    <property type="term" value="F:O-methyltransferase activity"/>
    <property type="evidence" value="ECO:0007669"/>
    <property type="project" value="InterPro"/>
</dbReference>
<dbReference type="Gene3D" id="3.40.50.150">
    <property type="entry name" value="Vaccinia Virus protein VP39"/>
    <property type="match status" value="1"/>
</dbReference>
<dbReference type="InterPro" id="IPR029063">
    <property type="entry name" value="SAM-dependent_MTases_sf"/>
</dbReference>
<evidence type="ECO:0000256" key="3">
    <source>
        <dbReference type="ARBA" id="ARBA00022691"/>
    </source>
</evidence>
<name>A0A8H4UBN8_9HYPO</name>
<gene>
    <name evidence="5" type="ORF">FSARC_376</name>
</gene>